<dbReference type="Proteomes" id="UP000250299">
    <property type="component" value="Chromosome"/>
</dbReference>
<dbReference type="EMBL" id="CP029693">
    <property type="protein sequence ID" value="AWY39041.1"/>
    <property type="molecule type" value="Genomic_DNA"/>
</dbReference>
<dbReference type="AlphaFoldDB" id="A0A2Z4RD54"/>
<organism evidence="1 2">
    <name type="scientific">Pseudomonas putida</name>
    <name type="common">Arthrobacter siderocapsulatus</name>
    <dbReference type="NCBI Taxonomy" id="303"/>
    <lineage>
        <taxon>Bacteria</taxon>
        <taxon>Pseudomonadati</taxon>
        <taxon>Pseudomonadota</taxon>
        <taxon>Gammaproteobacteria</taxon>
        <taxon>Pseudomonadales</taxon>
        <taxon>Pseudomonadaceae</taxon>
        <taxon>Pseudomonas</taxon>
    </lineage>
</organism>
<gene>
    <name evidence="1" type="ORF">DKY63_03575</name>
</gene>
<sequence length="70" mass="8186">MTELRFQKAQIIEELEEDLAYGGSQRHIDRAVKRVVSMRRLHGPEQPYSAMVKAFIDEFEIELIGRIVQL</sequence>
<evidence type="ECO:0000313" key="2">
    <source>
        <dbReference type="Proteomes" id="UP000250299"/>
    </source>
</evidence>
<accession>A0A2Z4RD54</accession>
<name>A0A2Z4RD54_PSEPU</name>
<evidence type="ECO:0000313" key="1">
    <source>
        <dbReference type="EMBL" id="AWY39041.1"/>
    </source>
</evidence>
<protein>
    <submittedName>
        <fullName evidence="1">Uncharacterized protein</fullName>
    </submittedName>
</protein>
<proteinExistence type="predicted"/>
<reference evidence="1 2" key="1">
    <citation type="submission" date="2018-05" db="EMBL/GenBank/DDBJ databases">
        <title>Whole genome sequence of Pseudomonas putida JBC17.</title>
        <authorList>
            <person name="Lee Y.H."/>
            <person name="David K."/>
        </authorList>
    </citation>
    <scope>NUCLEOTIDE SEQUENCE [LARGE SCALE GENOMIC DNA]</scope>
    <source>
        <strain evidence="1 2">JBC17</strain>
    </source>
</reference>
<dbReference type="OrthoDB" id="8824552at2"/>